<reference evidence="1 2" key="1">
    <citation type="submission" date="2020-08" db="EMBL/GenBank/DDBJ databases">
        <title>Functional genomics of gut bacteria from endangered species of beetles.</title>
        <authorList>
            <person name="Carlos-Shanley C."/>
        </authorList>
    </citation>
    <scope>NUCLEOTIDE SEQUENCE [LARGE SCALE GENOMIC DNA]</scope>
    <source>
        <strain evidence="1 2">S00124</strain>
    </source>
</reference>
<protein>
    <recommendedName>
        <fullName evidence="3">TniQ protein</fullName>
    </recommendedName>
</protein>
<gene>
    <name evidence="1" type="ORF">HNP33_000391</name>
</gene>
<accession>A0ABR6RB18</accession>
<name>A0ABR6RB18_9BURK</name>
<dbReference type="Proteomes" id="UP000562492">
    <property type="component" value="Unassembled WGS sequence"/>
</dbReference>
<keyword evidence="2" id="KW-1185">Reference proteome</keyword>
<proteinExistence type="predicted"/>
<sequence>MDDLQKMHPESGTALLVRPARKWDECVIGFHGRVAAQNGIRRRELEPLLPRQKVCTHAFGHPLPAWAWKYRGKEYFTSACIHCIWENRYIKQAWRIKLVEVCHVHHTLLRPAHDLDNKRCNFDAIYSRLDDPTFRSDNTCHANYREEEWSVFQAIWPWINAPQKVGSQALAASTLIATLLQRLAYVRAENGDTAQRQPFLVQVARWAKSIDLDICASRYGIDALLVRLPSSLHRAAAYRFLNEVVDAERIQRSVMRELPLQRWLSLLQSLLATGSDALAPYRQSAYERASLRQRTDELDVPSEKRQFLLDIFEGAVAQAIRERPKHGRIFKLHRAISLEMVAADICIPKEALHYLQLSVYPPMLQVLRRSGLLRNWQIGRHQFYLRSQMEGMLEKLTRHACPFEGQSALSLNDPTLYQGIADNAVAQLLSDICTGQVLVWHDLKCPGLWGIKVPHSIKTHLEAHTRQISSEPSA</sequence>
<evidence type="ECO:0000313" key="2">
    <source>
        <dbReference type="Proteomes" id="UP000562492"/>
    </source>
</evidence>
<evidence type="ECO:0000313" key="1">
    <source>
        <dbReference type="EMBL" id="MBB6576343.1"/>
    </source>
</evidence>
<evidence type="ECO:0008006" key="3">
    <source>
        <dbReference type="Google" id="ProtNLM"/>
    </source>
</evidence>
<comment type="caution">
    <text evidence="1">The sequence shown here is derived from an EMBL/GenBank/DDBJ whole genome shotgun (WGS) entry which is preliminary data.</text>
</comment>
<dbReference type="EMBL" id="JACHKZ010000001">
    <property type="protein sequence ID" value="MBB6576343.1"/>
    <property type="molecule type" value="Genomic_DNA"/>
</dbReference>
<dbReference type="RefSeq" id="WP_184704681.1">
    <property type="nucleotide sequence ID" value="NZ_JACHKZ010000001.1"/>
</dbReference>
<organism evidence="1 2">
    <name type="scientific">Comamonas odontotermitis</name>
    <dbReference type="NCBI Taxonomy" id="379895"/>
    <lineage>
        <taxon>Bacteria</taxon>
        <taxon>Pseudomonadati</taxon>
        <taxon>Pseudomonadota</taxon>
        <taxon>Betaproteobacteria</taxon>
        <taxon>Burkholderiales</taxon>
        <taxon>Comamonadaceae</taxon>
        <taxon>Comamonas</taxon>
    </lineage>
</organism>